<protein>
    <submittedName>
        <fullName evidence="1">Uncharacterized protein</fullName>
    </submittedName>
</protein>
<evidence type="ECO:0000313" key="2">
    <source>
        <dbReference type="Proteomes" id="UP000304382"/>
    </source>
</evidence>
<organism evidence="1 2">
    <name type="scientific">Haloarcula mannanilytica</name>
    <dbReference type="NCBI Taxonomy" id="2509225"/>
    <lineage>
        <taxon>Archaea</taxon>
        <taxon>Methanobacteriati</taxon>
        <taxon>Methanobacteriota</taxon>
        <taxon>Stenosarchaea group</taxon>
        <taxon>Halobacteria</taxon>
        <taxon>Halobacteriales</taxon>
        <taxon>Haloarculaceae</taxon>
        <taxon>Haloarcula</taxon>
    </lineage>
</organism>
<accession>A0A4C2EKQ5</accession>
<dbReference type="EMBL" id="BIXZ01000005">
    <property type="protein sequence ID" value="GCF14922.1"/>
    <property type="molecule type" value="Genomic_DNA"/>
</dbReference>
<keyword evidence="2" id="KW-1185">Reference proteome</keyword>
<name>A0A4C2EKQ5_9EURY</name>
<gene>
    <name evidence="1" type="ORF">Harman_28570</name>
</gene>
<dbReference type="AlphaFoldDB" id="A0A4C2EKQ5"/>
<proteinExistence type="predicted"/>
<comment type="caution">
    <text evidence="1">The sequence shown here is derived from an EMBL/GenBank/DDBJ whole genome shotgun (WGS) entry which is preliminary data.</text>
</comment>
<evidence type="ECO:0000313" key="1">
    <source>
        <dbReference type="EMBL" id="GCF14922.1"/>
    </source>
</evidence>
<sequence>MSSGVVWTRSGVETGVADCGCVAPVPVLSLRGVAGDALVGVFAGDALSILGVAAGGLSVVTAGAGSDGDVPTVPATAIPASNEALIAARTTSPSEIPDLFM</sequence>
<reference evidence="1 2" key="1">
    <citation type="submission" date="2019-02" db="EMBL/GenBank/DDBJ databases">
        <title>Haloarcula mannanilyticum sp. nov., a mannan degrading haloarchaeon isolated from commercial salt.</title>
        <authorList>
            <person name="Enomoto S."/>
            <person name="Shimane Y."/>
            <person name="Kamekura M."/>
            <person name="Ito T."/>
            <person name="Moriya O."/>
            <person name="Ihara K."/>
            <person name="Takahashi-Ando N."/>
            <person name="Fukushima Y."/>
            <person name="Yoshida Y."/>
            <person name="Usama R."/>
            <person name="Takai K."/>
            <person name="Minegishi H."/>
        </authorList>
    </citation>
    <scope>NUCLEOTIDE SEQUENCE [LARGE SCALE GENOMIC DNA]</scope>
    <source>
        <strain evidence="1 2">MD130-1</strain>
    </source>
</reference>
<dbReference type="Proteomes" id="UP000304382">
    <property type="component" value="Unassembled WGS sequence"/>
</dbReference>